<feature type="region of interest" description="Disordered" evidence="1">
    <location>
        <begin position="34"/>
        <end position="80"/>
    </location>
</feature>
<protein>
    <submittedName>
        <fullName evidence="3">Hypp3254 protein</fullName>
    </submittedName>
    <submittedName>
        <fullName evidence="2">Hypp8267 protein</fullName>
    </submittedName>
</protein>
<feature type="compositionally biased region" description="Pro residues" evidence="1">
    <location>
        <begin position="47"/>
        <end position="76"/>
    </location>
</feature>
<evidence type="ECO:0000313" key="4">
    <source>
        <dbReference type="Proteomes" id="UP000838412"/>
    </source>
</evidence>
<dbReference type="AlphaFoldDB" id="A0A8J9ZYX0"/>
<gene>
    <name evidence="3" type="primary">Hypp3254</name>
    <name evidence="2" type="synonym">Hypp8267</name>
    <name evidence="3" type="ORF">BLAG_LOCUS19691</name>
    <name evidence="2" type="ORF">BLAG_LOCUS9903</name>
</gene>
<proteinExistence type="predicted"/>
<keyword evidence="4" id="KW-1185">Reference proteome</keyword>
<dbReference type="Proteomes" id="UP000838412">
    <property type="component" value="Chromosome 5"/>
</dbReference>
<sequence length="207" mass="22825">MAGRKHITFCVTPDGEEYMRGFIDHFGFGDGDVVEVSSVPHSEHPQEAPPGANPPQNPPEPQADPQDDPLPPPPPADQAGLAALIPQADGVAECPRCLCKPCVTTPEPLWLGQQPACEENAALRKVKYKTFWATMANMMPSPWYDDRYLRRKDQKLAEDIALEPAARRLVIAGGGTVREIMPKCVLKLVRGRFPNPRGKAYLGHKWV</sequence>
<evidence type="ECO:0000313" key="2">
    <source>
        <dbReference type="EMBL" id="CAH1248580.1"/>
    </source>
</evidence>
<dbReference type="OrthoDB" id="5984532at2759"/>
<evidence type="ECO:0000313" key="3">
    <source>
        <dbReference type="EMBL" id="CAH1265881.1"/>
    </source>
</evidence>
<dbReference type="EMBL" id="OV696690">
    <property type="protein sequence ID" value="CAH1265881.1"/>
    <property type="molecule type" value="Genomic_DNA"/>
</dbReference>
<dbReference type="EMBL" id="OV696701">
    <property type="protein sequence ID" value="CAH1248580.1"/>
    <property type="molecule type" value="Genomic_DNA"/>
</dbReference>
<reference evidence="3" key="1">
    <citation type="submission" date="2022-01" db="EMBL/GenBank/DDBJ databases">
        <authorList>
            <person name="Braso-Vives M."/>
        </authorList>
    </citation>
    <scope>NUCLEOTIDE SEQUENCE</scope>
</reference>
<evidence type="ECO:0000256" key="1">
    <source>
        <dbReference type="SAM" id="MobiDB-lite"/>
    </source>
</evidence>
<accession>A0A8J9ZYX0</accession>
<organism evidence="3 4">
    <name type="scientific">Branchiostoma lanceolatum</name>
    <name type="common">Common lancelet</name>
    <name type="synonym">Amphioxus lanceolatum</name>
    <dbReference type="NCBI Taxonomy" id="7740"/>
    <lineage>
        <taxon>Eukaryota</taxon>
        <taxon>Metazoa</taxon>
        <taxon>Chordata</taxon>
        <taxon>Cephalochordata</taxon>
        <taxon>Leptocardii</taxon>
        <taxon>Amphioxiformes</taxon>
        <taxon>Branchiostomatidae</taxon>
        <taxon>Branchiostoma</taxon>
    </lineage>
</organism>
<dbReference type="Proteomes" id="UP000838412">
    <property type="component" value="Chromosome 16"/>
</dbReference>
<name>A0A8J9ZYX0_BRALA</name>